<name>A0A084B5G5_STACB</name>
<dbReference type="SUPFAM" id="SSF49764">
    <property type="entry name" value="HSP20-like chaperones"/>
    <property type="match status" value="1"/>
</dbReference>
<dbReference type="PANTHER" id="PTHR11527">
    <property type="entry name" value="HEAT-SHOCK PROTEIN 20 FAMILY MEMBER"/>
    <property type="match status" value="1"/>
</dbReference>
<dbReference type="Proteomes" id="UP000028045">
    <property type="component" value="Unassembled WGS sequence"/>
</dbReference>
<reference evidence="6 7" key="1">
    <citation type="journal article" date="2014" name="BMC Genomics">
        <title>Comparative genome sequencing reveals chemotype-specific gene clusters in the toxigenic black mold Stachybotrys.</title>
        <authorList>
            <person name="Semeiks J."/>
            <person name="Borek D."/>
            <person name="Otwinowski Z."/>
            <person name="Grishin N.V."/>
        </authorList>
    </citation>
    <scope>NUCLEOTIDE SEQUENCE [LARGE SCALE GENOMIC DNA]</scope>
    <source>
        <strain evidence="7">CBS 109288 / IBT 7711</strain>
    </source>
</reference>
<keyword evidence="1" id="KW-0346">Stress response</keyword>
<dbReference type="EMBL" id="KL648012">
    <property type="protein sequence ID" value="KEY72794.1"/>
    <property type="molecule type" value="Genomic_DNA"/>
</dbReference>
<gene>
    <name evidence="6" type="ORF">S7711_04388</name>
</gene>
<protein>
    <recommendedName>
        <fullName evidence="5">SHSP domain-containing protein</fullName>
    </recommendedName>
</protein>
<dbReference type="OrthoDB" id="1431247at2759"/>
<organism evidence="6 7">
    <name type="scientific">Stachybotrys chartarum (strain CBS 109288 / IBT 7711)</name>
    <name type="common">Toxic black mold</name>
    <name type="synonym">Stilbospora chartarum</name>
    <dbReference type="NCBI Taxonomy" id="1280523"/>
    <lineage>
        <taxon>Eukaryota</taxon>
        <taxon>Fungi</taxon>
        <taxon>Dikarya</taxon>
        <taxon>Ascomycota</taxon>
        <taxon>Pezizomycotina</taxon>
        <taxon>Sordariomycetes</taxon>
        <taxon>Hypocreomycetidae</taxon>
        <taxon>Hypocreales</taxon>
        <taxon>Stachybotryaceae</taxon>
        <taxon>Stachybotrys</taxon>
    </lineage>
</organism>
<dbReference type="Gene3D" id="2.60.40.790">
    <property type="match status" value="1"/>
</dbReference>
<sequence length="205" mass="22943">MAFFFPRTVYHAETPFSSILRLLDELDEPAPSRRGYPAFQKPVPRQPNFSVGETPDAYVLRGELPGLNKNHVAIDLTEPQKLVVRARYGGTPINSEEKEEVATSDTASESAHSHQATVEDDAEGDDFEVVDDNSEKPKKKNVEPQTRPVEQAKQAVNDDATEYSRTFKFAYPVDYDSITANIKDGLLTVVVPKPKKTEPRRIIVN</sequence>
<evidence type="ECO:0000313" key="6">
    <source>
        <dbReference type="EMBL" id="KEY72794.1"/>
    </source>
</evidence>
<feature type="compositionally biased region" description="Acidic residues" evidence="4">
    <location>
        <begin position="118"/>
        <end position="132"/>
    </location>
</feature>
<evidence type="ECO:0000256" key="1">
    <source>
        <dbReference type="ARBA" id="ARBA00023016"/>
    </source>
</evidence>
<evidence type="ECO:0000256" key="2">
    <source>
        <dbReference type="PROSITE-ProRule" id="PRU00285"/>
    </source>
</evidence>
<comment type="similarity">
    <text evidence="2 3">Belongs to the small heat shock protein (HSP20) family.</text>
</comment>
<dbReference type="InterPro" id="IPR002068">
    <property type="entry name" value="A-crystallin/Hsp20_dom"/>
</dbReference>
<keyword evidence="7" id="KW-1185">Reference proteome</keyword>
<feature type="compositionally biased region" description="Polar residues" evidence="4">
    <location>
        <begin position="103"/>
        <end position="116"/>
    </location>
</feature>
<proteinExistence type="inferred from homology"/>
<feature type="region of interest" description="Disordered" evidence="4">
    <location>
        <begin position="93"/>
        <end position="158"/>
    </location>
</feature>
<evidence type="ECO:0000313" key="7">
    <source>
        <dbReference type="Proteomes" id="UP000028045"/>
    </source>
</evidence>
<feature type="domain" description="SHSP" evidence="5">
    <location>
        <begin position="40"/>
        <end position="205"/>
    </location>
</feature>
<accession>A0A084B5G5</accession>
<evidence type="ECO:0000256" key="4">
    <source>
        <dbReference type="SAM" id="MobiDB-lite"/>
    </source>
</evidence>
<evidence type="ECO:0000256" key="3">
    <source>
        <dbReference type="RuleBase" id="RU003616"/>
    </source>
</evidence>
<dbReference type="CDD" id="cd06464">
    <property type="entry name" value="ACD_sHsps-like"/>
    <property type="match status" value="1"/>
</dbReference>
<dbReference type="InterPro" id="IPR008978">
    <property type="entry name" value="HSP20-like_chaperone"/>
</dbReference>
<evidence type="ECO:0000259" key="5">
    <source>
        <dbReference type="PROSITE" id="PS01031"/>
    </source>
</evidence>
<feature type="compositionally biased region" description="Basic and acidic residues" evidence="4">
    <location>
        <begin position="133"/>
        <end position="142"/>
    </location>
</feature>
<dbReference type="InterPro" id="IPR031107">
    <property type="entry name" value="Small_HSP"/>
</dbReference>
<dbReference type="Pfam" id="PF00011">
    <property type="entry name" value="HSP20"/>
    <property type="match status" value="1"/>
</dbReference>
<dbReference type="AlphaFoldDB" id="A0A084B5G5"/>
<dbReference type="HOGENOM" id="CLU_046737_1_1_1"/>
<dbReference type="PROSITE" id="PS01031">
    <property type="entry name" value="SHSP"/>
    <property type="match status" value="1"/>
</dbReference>